<sequence length="635" mass="70827">MVKGAAANLIRVEMWNRHDNVQKLPFWGTSYSDSSESVVSAMSVSFGWRALRHGTARFYSSPQYRGSECQKAQTLQAVNAAETPLCKPSPGPRVARPVWFTSPFVIMLNSRPGPLGRRIAQSVSMLAILIDLDSGHFTPVVEPDHRSPIIIDSQFTKFIDFIDNSAGHSGHHGHNVYRSQDTSNFEQYWQIYGIVTCEFQLKPTQPQLKGHRERCLSIKMSFSDSSVLNPEYANSFARRKQISKLEESSSAPIEGSTLEADTDLLGFRSIFTTLEVGILALPSDSIIIIIIIIIIMVNWPLRGAPVLRNRFLDNGQNHQNSRIQWQGQYSSFRYGEHQSGNQGAVTHRADAVLIAAGHCRFGLEALPSFRRSIRSLSSRIDKPSNEPPCNNPRRRKQSVLGVAKVYVRKVLQSEAHETYSGCGHDIQESTLSCFIEDSPPGQKQSYSDQSCSQTSYGPWTNILAITLSAAGMNNERTTDTTDSRVKGGVRDTSGRCLRSRLTVVGHDEEGKEPVWLMVEVAKIEESIVAVVAYERAARGIQVWVQNIRLLIRPWLRDIGFRIDTCLANFIDKVFSTVVAHCLRGEGGGGWGEGIERSGKRKEEESELELKSRRAEEKKAGASLSLYTHLGMDMLI</sequence>
<evidence type="ECO:0000256" key="1">
    <source>
        <dbReference type="SAM" id="MobiDB-lite"/>
    </source>
</evidence>
<accession>B6GY38</accession>
<keyword evidence="2" id="KW-1133">Transmembrane helix</keyword>
<name>B6GY38_PENRW</name>
<dbReference type="OrthoDB" id="10485056at2759"/>
<organism evidence="3 4">
    <name type="scientific">Penicillium rubens (strain ATCC 28089 / DSM 1075 / NRRL 1951 / Wisconsin 54-1255)</name>
    <name type="common">Penicillium chrysogenum</name>
    <dbReference type="NCBI Taxonomy" id="500485"/>
    <lineage>
        <taxon>Eukaryota</taxon>
        <taxon>Fungi</taxon>
        <taxon>Dikarya</taxon>
        <taxon>Ascomycota</taxon>
        <taxon>Pezizomycotina</taxon>
        <taxon>Eurotiomycetes</taxon>
        <taxon>Eurotiomycetidae</taxon>
        <taxon>Eurotiales</taxon>
        <taxon>Aspergillaceae</taxon>
        <taxon>Penicillium</taxon>
        <taxon>Penicillium chrysogenum species complex</taxon>
    </lineage>
</organism>
<feature type="region of interest" description="Disordered" evidence="1">
    <location>
        <begin position="592"/>
        <end position="619"/>
    </location>
</feature>
<feature type="transmembrane region" description="Helical" evidence="2">
    <location>
        <begin position="278"/>
        <end position="301"/>
    </location>
</feature>
<dbReference type="Proteomes" id="UP000000724">
    <property type="component" value="Contig Pc00c12"/>
</dbReference>
<dbReference type="VEuPathDB" id="FungiDB:PCH_Pc12g15700"/>
<keyword evidence="2" id="KW-0812">Transmembrane</keyword>
<gene>
    <name evidence="3" type="ORF">Pc12g15700</name>
    <name evidence="3" type="ORF">PCH_Pc12g15700</name>
</gene>
<keyword evidence="2" id="KW-0472">Membrane</keyword>
<reference evidence="3 4" key="1">
    <citation type="journal article" date="2008" name="Nat. Biotechnol.">
        <title>Genome sequencing and analysis of the filamentous fungus Penicillium chrysogenum.</title>
        <authorList>
            <person name="van den Berg M.A."/>
            <person name="Albang R."/>
            <person name="Albermann K."/>
            <person name="Badger J.H."/>
            <person name="Daran J.-M."/>
            <person name="Driessen A.J.M."/>
            <person name="Garcia-Estrada C."/>
            <person name="Fedorova N.D."/>
            <person name="Harris D.M."/>
            <person name="Heijne W.H.M."/>
            <person name="Joardar V.S."/>
            <person name="Kiel J.A.K.W."/>
            <person name="Kovalchuk A."/>
            <person name="Martin J.F."/>
            <person name="Nierman W.C."/>
            <person name="Nijland J.G."/>
            <person name="Pronk J.T."/>
            <person name="Roubos J.A."/>
            <person name="van der Klei I.J."/>
            <person name="van Peij N.N.M.E."/>
            <person name="Veenhuis M."/>
            <person name="von Doehren H."/>
            <person name="Wagner C."/>
            <person name="Wortman J.R."/>
            <person name="Bovenberg R.A.L."/>
        </authorList>
    </citation>
    <scope>NUCLEOTIDE SEQUENCE [LARGE SCALE GENOMIC DNA]</scope>
    <source>
        <strain evidence="4">ATCC 28089 / DSM 1075 / NRRL 1951 / Wisconsin 54-1255</strain>
    </source>
</reference>
<keyword evidence="4" id="KW-1185">Reference proteome</keyword>
<protein>
    <submittedName>
        <fullName evidence="3">Uncharacterized protein</fullName>
    </submittedName>
</protein>
<dbReference type="HOGENOM" id="CLU_430891_0_0_1"/>
<dbReference type="AlphaFoldDB" id="B6GY38"/>
<evidence type="ECO:0000313" key="4">
    <source>
        <dbReference type="Proteomes" id="UP000000724"/>
    </source>
</evidence>
<feature type="compositionally biased region" description="Basic and acidic residues" evidence="1">
    <location>
        <begin position="593"/>
        <end position="619"/>
    </location>
</feature>
<dbReference type="EMBL" id="AM920427">
    <property type="protein sequence ID" value="CAP81197.1"/>
    <property type="molecule type" value="Genomic_DNA"/>
</dbReference>
<proteinExistence type="predicted"/>
<evidence type="ECO:0000256" key="2">
    <source>
        <dbReference type="SAM" id="Phobius"/>
    </source>
</evidence>
<evidence type="ECO:0000313" key="3">
    <source>
        <dbReference type="EMBL" id="CAP81197.1"/>
    </source>
</evidence>
<dbReference type="OMA" id="NNERTTD"/>